<dbReference type="EMBL" id="CM040978">
    <property type="protein sequence ID" value="MCJ8731108.1"/>
    <property type="molecule type" value="Genomic_DNA"/>
</dbReference>
<evidence type="ECO:0000313" key="1">
    <source>
        <dbReference type="EMBL" id="MCJ8731108.1"/>
    </source>
</evidence>
<proteinExistence type="predicted"/>
<reference evidence="1" key="1">
    <citation type="submission" date="2020-02" db="EMBL/GenBank/DDBJ databases">
        <title>Genome sequencing of the panga catfish, Pangasius djambal.</title>
        <authorList>
            <person name="Wen M."/>
            <person name="Zahm M."/>
            <person name="Roques C."/>
            <person name="Cabau C."/>
            <person name="Klopp C."/>
            <person name="Donnadieu C."/>
            <person name="Jouanno E."/>
            <person name="Avarre J.-C."/>
            <person name="Campet M."/>
            <person name="Ha T."/>
            <person name="Dugue R."/>
            <person name="Lampietro C."/>
            <person name="Louis A."/>
            <person name="Herpin A."/>
            <person name="Echchiki A."/>
            <person name="Berthelot C."/>
            <person name="Parey E."/>
            <person name="Roest-Crollius H."/>
            <person name="Braasch I."/>
            <person name="Postlethwait J.H."/>
            <person name="Bobe J."/>
            <person name="Montfort J."/>
            <person name="Bouchez O."/>
            <person name="Begum T."/>
            <person name="Schartl M."/>
            <person name="Gustiano R."/>
            <person name="Guiguen Y."/>
        </authorList>
    </citation>
    <scope>NUCLEOTIDE SEQUENCE</scope>
    <source>
        <strain evidence="1">Pdj_M5554</strain>
    </source>
</reference>
<keyword evidence="2" id="KW-1185">Reference proteome</keyword>
<protein>
    <submittedName>
        <fullName evidence="1">Uncharacterized protein</fullName>
    </submittedName>
</protein>
<accession>A0ACC5Y699</accession>
<gene>
    <name evidence="1" type="ORF">PDJAM_G00195460</name>
</gene>
<sequence>MSHDQYLEGDLTLTITAADYSKRGLYTCQCGDRNITDVRLSIETMISSVQINPGEDLQLDLHVPERVKVIYKGGDSADPHDQSVPWWAIVLMVFVLLLLVVVLSAMILYQRNLLRCCRRDVVSTRNVQLRDIRHHMTVCCNQNKLHSTSP</sequence>
<comment type="caution">
    <text evidence="1">The sequence shown here is derived from an EMBL/GenBank/DDBJ whole genome shotgun (WGS) entry which is preliminary data.</text>
</comment>
<dbReference type="Proteomes" id="UP000830395">
    <property type="component" value="Chromosome 4"/>
</dbReference>
<organism evidence="1 2">
    <name type="scientific">Pangasius djambal</name>
    <dbReference type="NCBI Taxonomy" id="1691987"/>
    <lineage>
        <taxon>Eukaryota</taxon>
        <taxon>Metazoa</taxon>
        <taxon>Chordata</taxon>
        <taxon>Craniata</taxon>
        <taxon>Vertebrata</taxon>
        <taxon>Euteleostomi</taxon>
        <taxon>Actinopterygii</taxon>
        <taxon>Neopterygii</taxon>
        <taxon>Teleostei</taxon>
        <taxon>Ostariophysi</taxon>
        <taxon>Siluriformes</taxon>
        <taxon>Pangasiidae</taxon>
        <taxon>Pangasius</taxon>
    </lineage>
</organism>
<evidence type="ECO:0000313" key="2">
    <source>
        <dbReference type="Proteomes" id="UP000830395"/>
    </source>
</evidence>
<name>A0ACC5Y699_9TELE</name>